<dbReference type="EMBL" id="GL888797">
    <property type="protein sequence ID" value="EGI58027.1"/>
    <property type="molecule type" value="Genomic_DNA"/>
</dbReference>
<evidence type="ECO:0000313" key="3">
    <source>
        <dbReference type="EMBL" id="EGI58027.1"/>
    </source>
</evidence>
<name>F4X697_ACREC</name>
<sequence>LLLDTGATLILIKVGNLKAETLIREKPMALTGMTDQVKTIGKIRARTGRLGDKEIRHTMYIVKDDFPVDYKGILGIDFLQKQN</sequence>
<accession>F4X697</accession>
<keyword evidence="1" id="KW-0378">Hydrolase</keyword>
<dbReference type="Pfam" id="PF00077">
    <property type="entry name" value="RVP"/>
    <property type="match status" value="1"/>
</dbReference>
<feature type="domain" description="Retropepsins" evidence="2">
    <location>
        <begin position="2"/>
        <end position="81"/>
    </location>
</feature>
<dbReference type="Gene3D" id="2.40.70.10">
    <property type="entry name" value="Acid Proteases"/>
    <property type="match status" value="1"/>
</dbReference>
<dbReference type="GO" id="GO:0004190">
    <property type="term" value="F:aspartic-type endopeptidase activity"/>
    <property type="evidence" value="ECO:0007669"/>
    <property type="project" value="InterPro"/>
</dbReference>
<evidence type="ECO:0000256" key="1">
    <source>
        <dbReference type="ARBA" id="ARBA00022801"/>
    </source>
</evidence>
<proteinExistence type="predicted"/>
<dbReference type="Proteomes" id="UP000007755">
    <property type="component" value="Unassembled WGS sequence"/>
</dbReference>
<keyword evidence="4" id="KW-1185">Reference proteome</keyword>
<dbReference type="AlphaFoldDB" id="F4X697"/>
<dbReference type="InterPro" id="IPR018061">
    <property type="entry name" value="Retropepsins"/>
</dbReference>
<evidence type="ECO:0000313" key="4">
    <source>
        <dbReference type="Proteomes" id="UP000007755"/>
    </source>
</evidence>
<dbReference type="InParanoid" id="F4X697"/>
<dbReference type="InterPro" id="IPR001969">
    <property type="entry name" value="Aspartic_peptidase_AS"/>
</dbReference>
<feature type="non-terminal residue" evidence="3">
    <location>
        <position position="1"/>
    </location>
</feature>
<dbReference type="SUPFAM" id="SSF50630">
    <property type="entry name" value="Acid proteases"/>
    <property type="match status" value="1"/>
</dbReference>
<protein>
    <recommendedName>
        <fullName evidence="2">Retropepsins domain-containing protein</fullName>
    </recommendedName>
</protein>
<reference evidence="3" key="1">
    <citation type="submission" date="2011-02" db="EMBL/GenBank/DDBJ databases">
        <title>The genome of the leaf-cutting ant Acromyrmex echinatior suggests key adaptations to social evolution and fungus farming.</title>
        <authorList>
            <person name="Nygaard S."/>
            <person name="Zhang G."/>
        </authorList>
    </citation>
    <scope>NUCLEOTIDE SEQUENCE</scope>
</reference>
<gene>
    <name evidence="3" type="ORF">G5I_13901</name>
</gene>
<dbReference type="InterPro" id="IPR021109">
    <property type="entry name" value="Peptidase_aspartic_dom_sf"/>
</dbReference>
<organism evidence="4">
    <name type="scientific">Acromyrmex echinatior</name>
    <name type="common">Panamanian leafcutter ant</name>
    <name type="synonym">Acromyrmex octospinosus echinatior</name>
    <dbReference type="NCBI Taxonomy" id="103372"/>
    <lineage>
        <taxon>Eukaryota</taxon>
        <taxon>Metazoa</taxon>
        <taxon>Ecdysozoa</taxon>
        <taxon>Arthropoda</taxon>
        <taxon>Hexapoda</taxon>
        <taxon>Insecta</taxon>
        <taxon>Pterygota</taxon>
        <taxon>Neoptera</taxon>
        <taxon>Endopterygota</taxon>
        <taxon>Hymenoptera</taxon>
        <taxon>Apocrita</taxon>
        <taxon>Aculeata</taxon>
        <taxon>Formicoidea</taxon>
        <taxon>Formicidae</taxon>
        <taxon>Myrmicinae</taxon>
        <taxon>Acromyrmex</taxon>
    </lineage>
</organism>
<dbReference type="GO" id="GO:0006508">
    <property type="term" value="P:proteolysis"/>
    <property type="evidence" value="ECO:0007669"/>
    <property type="project" value="InterPro"/>
</dbReference>
<evidence type="ECO:0000259" key="2">
    <source>
        <dbReference type="Pfam" id="PF00077"/>
    </source>
</evidence>
<dbReference type="PROSITE" id="PS00141">
    <property type="entry name" value="ASP_PROTEASE"/>
    <property type="match status" value="1"/>
</dbReference>